<comment type="similarity">
    <text evidence="1 3">Belongs to the short-chain dehydrogenases/reductases (SDR) family.</text>
</comment>
<dbReference type="HOGENOM" id="CLU_010194_2_9_9"/>
<keyword evidence="2" id="KW-0560">Oxidoreductase</keyword>
<gene>
    <name evidence="4" type="primary">fabG_1</name>
    <name evidence="4" type="ORF">BN1050_00051</name>
</gene>
<proteinExistence type="inferred from homology"/>
<dbReference type="InterPro" id="IPR036291">
    <property type="entry name" value="NAD(P)-bd_dom_sf"/>
</dbReference>
<evidence type="ECO:0000313" key="4">
    <source>
        <dbReference type="EMBL" id="CDZ99338.1"/>
    </source>
</evidence>
<dbReference type="SUPFAM" id="SSF51735">
    <property type="entry name" value="NAD(P)-binding Rossmann-fold domains"/>
    <property type="match status" value="1"/>
</dbReference>
<dbReference type="PRINTS" id="PR00080">
    <property type="entry name" value="SDRFAMILY"/>
</dbReference>
<evidence type="ECO:0000256" key="3">
    <source>
        <dbReference type="RuleBase" id="RU000363"/>
    </source>
</evidence>
<dbReference type="Pfam" id="PF00106">
    <property type="entry name" value="adh_short"/>
    <property type="match status" value="1"/>
</dbReference>
<name>A0A078LVV5_9BACL</name>
<dbReference type="PANTHER" id="PTHR42901:SF1">
    <property type="entry name" value="ALCOHOL DEHYDROGENASE"/>
    <property type="match status" value="1"/>
</dbReference>
<dbReference type="Gene3D" id="3.40.50.720">
    <property type="entry name" value="NAD(P)-binding Rossmann-like Domain"/>
    <property type="match status" value="1"/>
</dbReference>
<dbReference type="PANTHER" id="PTHR42901">
    <property type="entry name" value="ALCOHOL DEHYDROGENASE"/>
    <property type="match status" value="1"/>
</dbReference>
<dbReference type="PRINTS" id="PR00081">
    <property type="entry name" value="GDHRDH"/>
</dbReference>
<accession>A0A078LVV5</accession>
<reference evidence="4" key="1">
    <citation type="submission" date="2014-07" db="EMBL/GenBank/DDBJ databases">
        <authorList>
            <person name="Urmite Genomes Urmite Genomes"/>
        </authorList>
    </citation>
    <scope>NUCLEOTIDE SEQUENCE</scope>
    <source>
        <strain evidence="4">13S34_air</strain>
    </source>
</reference>
<evidence type="ECO:0000256" key="2">
    <source>
        <dbReference type="ARBA" id="ARBA00023002"/>
    </source>
</evidence>
<protein>
    <submittedName>
        <fullName evidence="4">3-oxoacyl-[acyl-carrier-protein] reductase FabG</fullName>
    </submittedName>
</protein>
<evidence type="ECO:0000256" key="1">
    <source>
        <dbReference type="ARBA" id="ARBA00006484"/>
    </source>
</evidence>
<dbReference type="NCBIfam" id="NF006776">
    <property type="entry name" value="PRK09291.1"/>
    <property type="match status" value="1"/>
</dbReference>
<dbReference type="EMBL" id="LN483073">
    <property type="protein sequence ID" value="CDZ99338.1"/>
    <property type="molecule type" value="Genomic_DNA"/>
</dbReference>
<dbReference type="AlphaFoldDB" id="A0A078LVV5"/>
<dbReference type="PATRIC" id="fig|1461583.4.peg.50"/>
<dbReference type="GO" id="GO:0016491">
    <property type="term" value="F:oxidoreductase activity"/>
    <property type="evidence" value="ECO:0007669"/>
    <property type="project" value="UniProtKB-KW"/>
</dbReference>
<dbReference type="InterPro" id="IPR002347">
    <property type="entry name" value="SDR_fam"/>
</dbReference>
<organism evidence="4">
    <name type="scientific">Metalysinibacillus saudimassiliensis</name>
    <dbReference type="NCBI Taxonomy" id="1461583"/>
    <lineage>
        <taxon>Bacteria</taxon>
        <taxon>Bacillati</taxon>
        <taxon>Bacillota</taxon>
        <taxon>Bacilli</taxon>
        <taxon>Bacillales</taxon>
        <taxon>Caryophanaceae</taxon>
        <taxon>Metalysinibacillus</taxon>
    </lineage>
</organism>
<sequence>MTKTVVITGAGSGFGRAIAFRLSEAGMRVIATTEVYAQVSTLKAEMRERGLDFQVEKLDVTDANDREKVLQWDVDVLLNNVGVSEGGAVVDIPLTNVQRQFDVNVFGPLALTQLVAKQMMKKRSGKIIFMSSVAGLTVDPFTGAYSASKHAVEAFAEALYKEMKEYNVAVATINPGPFFTGFNDRMFETYKGWEPQHNEFNYDALAFPHEQYKIHPVVETTVNVVLGKETSYRNVEPKEIIAEQQHQLQAIWSRNYTEDLGERDPLVQTAYDMKPETKKP</sequence>